<keyword evidence="1" id="KW-1133">Transmembrane helix</keyword>
<evidence type="ECO:0000313" key="2">
    <source>
        <dbReference type="EMBL" id="SHK64182.1"/>
    </source>
</evidence>
<evidence type="ECO:0008006" key="4">
    <source>
        <dbReference type="Google" id="ProtNLM"/>
    </source>
</evidence>
<organism evidence="2 3">
    <name type="scientific">Paramaledivibacter caminithermalis (strain DSM 15212 / CIP 107654 / DViRD3)</name>
    <name type="common">Clostridium caminithermale</name>
    <dbReference type="NCBI Taxonomy" id="1121301"/>
    <lineage>
        <taxon>Bacteria</taxon>
        <taxon>Bacillati</taxon>
        <taxon>Bacillota</taxon>
        <taxon>Clostridia</taxon>
        <taxon>Peptostreptococcales</taxon>
        <taxon>Caminicellaceae</taxon>
        <taxon>Paramaledivibacter</taxon>
    </lineage>
</organism>
<keyword evidence="1" id="KW-0472">Membrane</keyword>
<feature type="transmembrane region" description="Helical" evidence="1">
    <location>
        <begin position="100"/>
        <end position="119"/>
    </location>
</feature>
<keyword evidence="3" id="KW-1185">Reference proteome</keyword>
<feature type="transmembrane region" description="Helical" evidence="1">
    <location>
        <begin position="36"/>
        <end position="53"/>
    </location>
</feature>
<accession>A0A1M6U4I2</accession>
<proteinExistence type="predicted"/>
<sequence length="120" mass="14261">MFKLIGLRLSVLFVLEFLSFFVLNHNSFNIDYLMDWFLLWSLISFVLLSKNLVNLGTFSPLRMVGGNQQVQNLAGEASERMFDSYKKKYRNNLKLNYKHLPYLICLLINLIVYFVFKLFF</sequence>
<dbReference type="Proteomes" id="UP000184465">
    <property type="component" value="Unassembled WGS sequence"/>
</dbReference>
<dbReference type="STRING" id="1121301.SAMN02745912_03871"/>
<gene>
    <name evidence="2" type="ORF">SAMN02745912_03871</name>
</gene>
<evidence type="ECO:0000256" key="1">
    <source>
        <dbReference type="SAM" id="Phobius"/>
    </source>
</evidence>
<feature type="transmembrane region" description="Helical" evidence="1">
    <location>
        <begin position="7"/>
        <end position="24"/>
    </location>
</feature>
<keyword evidence="1" id="KW-0812">Transmembrane</keyword>
<protein>
    <recommendedName>
        <fullName evidence="4">DUF3899 domain-containing protein</fullName>
    </recommendedName>
</protein>
<evidence type="ECO:0000313" key="3">
    <source>
        <dbReference type="Proteomes" id="UP000184465"/>
    </source>
</evidence>
<dbReference type="AlphaFoldDB" id="A0A1M6U4I2"/>
<name>A0A1M6U4I2_PARC5</name>
<reference evidence="2 3" key="1">
    <citation type="submission" date="2016-11" db="EMBL/GenBank/DDBJ databases">
        <authorList>
            <person name="Jaros S."/>
            <person name="Januszkiewicz K."/>
            <person name="Wedrychowicz H."/>
        </authorList>
    </citation>
    <scope>NUCLEOTIDE SEQUENCE [LARGE SCALE GENOMIC DNA]</scope>
    <source>
        <strain evidence="2 3">DSM 15212</strain>
    </source>
</reference>
<dbReference type="RefSeq" id="WP_073153839.1">
    <property type="nucleotide sequence ID" value="NZ_FRAG01000128.1"/>
</dbReference>
<dbReference type="EMBL" id="FRAG01000128">
    <property type="protein sequence ID" value="SHK64182.1"/>
    <property type="molecule type" value="Genomic_DNA"/>
</dbReference>